<evidence type="ECO:0000313" key="2">
    <source>
        <dbReference type="Proteomes" id="UP001234989"/>
    </source>
</evidence>
<proteinExistence type="predicted"/>
<dbReference type="PANTHER" id="PTHR37743">
    <property type="entry name" value="ARM REPEAT SUPERFAMILY PROTEIN"/>
    <property type="match status" value="1"/>
</dbReference>
<evidence type="ECO:0000313" key="1">
    <source>
        <dbReference type="EMBL" id="WMV19295.1"/>
    </source>
</evidence>
<dbReference type="EMBL" id="CP133614">
    <property type="protein sequence ID" value="WMV19295.1"/>
    <property type="molecule type" value="Genomic_DNA"/>
</dbReference>
<keyword evidence="2" id="KW-1185">Reference proteome</keyword>
<name>A0AAF0QBR4_SOLVR</name>
<accession>A0AAF0QBR4</accession>
<gene>
    <name evidence="1" type="ORF">MTR67_012680</name>
</gene>
<organism evidence="1 2">
    <name type="scientific">Solanum verrucosum</name>
    <dbReference type="NCBI Taxonomy" id="315347"/>
    <lineage>
        <taxon>Eukaryota</taxon>
        <taxon>Viridiplantae</taxon>
        <taxon>Streptophyta</taxon>
        <taxon>Embryophyta</taxon>
        <taxon>Tracheophyta</taxon>
        <taxon>Spermatophyta</taxon>
        <taxon>Magnoliopsida</taxon>
        <taxon>eudicotyledons</taxon>
        <taxon>Gunneridae</taxon>
        <taxon>Pentapetalae</taxon>
        <taxon>asterids</taxon>
        <taxon>lamiids</taxon>
        <taxon>Solanales</taxon>
        <taxon>Solanaceae</taxon>
        <taxon>Solanoideae</taxon>
        <taxon>Solaneae</taxon>
        <taxon>Solanum</taxon>
    </lineage>
</organism>
<dbReference type="Proteomes" id="UP001234989">
    <property type="component" value="Chromosome 3"/>
</dbReference>
<sequence>MEEDEQRQQVSESNSMTSATLGRVMNTLLTCKPKKLQETISHLEPSPKIAPIGVSLVQSLWFLSKYVKDAAEKESYLDQVLVPMIQHSLRFTGSKHGNQVMILLNWLFEDEISFQALANDLKSILSRKEDRYISLGWCTLARSLIEFEVTMDKLVTRVKLPSAFALEDQSLSGLRKPSPRDKILSCSTTNQIWDTLQSNYEESPRTYAEKGKDRRFMANKEKSDFEESMTVMAQFDSEDEDDNIDTNFTEMKDVIHIYSRKKTRVRDSH</sequence>
<dbReference type="AlphaFoldDB" id="A0AAF0QBR4"/>
<protein>
    <submittedName>
        <fullName evidence="1">Uncharacterized protein</fullName>
    </submittedName>
</protein>
<dbReference type="PANTHER" id="PTHR37743:SF2">
    <property type="match status" value="1"/>
</dbReference>
<reference evidence="1" key="1">
    <citation type="submission" date="2023-08" db="EMBL/GenBank/DDBJ databases">
        <title>A de novo genome assembly of Solanum verrucosum Schlechtendal, a Mexican diploid species geographically isolated from the other diploid A-genome species in potato relatives.</title>
        <authorList>
            <person name="Hosaka K."/>
        </authorList>
    </citation>
    <scope>NUCLEOTIDE SEQUENCE</scope>
    <source>
        <tissue evidence="1">Young leaves</tissue>
    </source>
</reference>